<dbReference type="AlphaFoldDB" id="A0A5B7JQ61"/>
<name>A0A5B7JQ61_PORTR</name>
<comment type="caution">
    <text evidence="2">The sequence shown here is derived from an EMBL/GenBank/DDBJ whole genome shotgun (WGS) entry which is preliminary data.</text>
</comment>
<proteinExistence type="predicted"/>
<dbReference type="EMBL" id="VSRR010116285">
    <property type="protein sequence ID" value="MPC98950.1"/>
    <property type="molecule type" value="Genomic_DNA"/>
</dbReference>
<dbReference type="Proteomes" id="UP000324222">
    <property type="component" value="Unassembled WGS sequence"/>
</dbReference>
<gene>
    <name evidence="2" type="ORF">E2C01_094339</name>
</gene>
<evidence type="ECO:0000256" key="1">
    <source>
        <dbReference type="SAM" id="MobiDB-lite"/>
    </source>
</evidence>
<feature type="region of interest" description="Disordered" evidence="1">
    <location>
        <begin position="1"/>
        <end position="25"/>
    </location>
</feature>
<accession>A0A5B7JQ61</accession>
<sequence length="61" mass="7202">MSSYIPPHKPGDVTNSGTRKWKRERRTTLWSESARELRRSLFHRAIIEDDDDDVDDDDDNV</sequence>
<evidence type="ECO:0000313" key="2">
    <source>
        <dbReference type="EMBL" id="MPC98950.1"/>
    </source>
</evidence>
<organism evidence="2 3">
    <name type="scientific">Portunus trituberculatus</name>
    <name type="common">Swimming crab</name>
    <name type="synonym">Neptunus trituberculatus</name>
    <dbReference type="NCBI Taxonomy" id="210409"/>
    <lineage>
        <taxon>Eukaryota</taxon>
        <taxon>Metazoa</taxon>
        <taxon>Ecdysozoa</taxon>
        <taxon>Arthropoda</taxon>
        <taxon>Crustacea</taxon>
        <taxon>Multicrustacea</taxon>
        <taxon>Malacostraca</taxon>
        <taxon>Eumalacostraca</taxon>
        <taxon>Eucarida</taxon>
        <taxon>Decapoda</taxon>
        <taxon>Pleocyemata</taxon>
        <taxon>Brachyura</taxon>
        <taxon>Eubrachyura</taxon>
        <taxon>Portunoidea</taxon>
        <taxon>Portunidae</taxon>
        <taxon>Portuninae</taxon>
        <taxon>Portunus</taxon>
    </lineage>
</organism>
<protein>
    <submittedName>
        <fullName evidence="2">Uncharacterized protein</fullName>
    </submittedName>
</protein>
<reference evidence="2 3" key="1">
    <citation type="submission" date="2019-05" db="EMBL/GenBank/DDBJ databases">
        <title>Another draft genome of Portunus trituberculatus and its Hox gene families provides insights of decapod evolution.</title>
        <authorList>
            <person name="Jeong J.-H."/>
            <person name="Song I."/>
            <person name="Kim S."/>
            <person name="Choi T."/>
            <person name="Kim D."/>
            <person name="Ryu S."/>
            <person name="Kim W."/>
        </authorList>
    </citation>
    <scope>NUCLEOTIDE SEQUENCE [LARGE SCALE GENOMIC DNA]</scope>
    <source>
        <tissue evidence="2">Muscle</tissue>
    </source>
</reference>
<evidence type="ECO:0000313" key="3">
    <source>
        <dbReference type="Proteomes" id="UP000324222"/>
    </source>
</evidence>
<keyword evidence="3" id="KW-1185">Reference proteome</keyword>